<gene>
    <name evidence="10" type="ORF">LIER_31149</name>
</gene>
<comment type="subunit">
    <text evidence="9">Component of the nuclear pore complex (NPC).</text>
</comment>
<evidence type="ECO:0000256" key="4">
    <source>
        <dbReference type="ARBA" id="ARBA00022816"/>
    </source>
</evidence>
<evidence type="ECO:0000256" key="3">
    <source>
        <dbReference type="ARBA" id="ARBA00022448"/>
    </source>
</evidence>
<keyword evidence="8 9" id="KW-0539">Nucleus</keyword>
<evidence type="ECO:0000256" key="9">
    <source>
        <dbReference type="RuleBase" id="RU365073"/>
    </source>
</evidence>
<evidence type="ECO:0000256" key="7">
    <source>
        <dbReference type="ARBA" id="ARBA00023132"/>
    </source>
</evidence>
<comment type="caution">
    <text evidence="10">The sequence shown here is derived from an EMBL/GenBank/DDBJ whole genome shotgun (WGS) entry which is preliminary data.</text>
</comment>
<evidence type="ECO:0000313" key="10">
    <source>
        <dbReference type="EMBL" id="GAA0183799.1"/>
    </source>
</evidence>
<accession>A0AAV3RTN4</accession>
<proteinExistence type="inferred from homology"/>
<organism evidence="10 11">
    <name type="scientific">Lithospermum erythrorhizon</name>
    <name type="common">Purple gromwell</name>
    <name type="synonym">Lithospermum officinale var. erythrorhizon</name>
    <dbReference type="NCBI Taxonomy" id="34254"/>
    <lineage>
        <taxon>Eukaryota</taxon>
        <taxon>Viridiplantae</taxon>
        <taxon>Streptophyta</taxon>
        <taxon>Embryophyta</taxon>
        <taxon>Tracheophyta</taxon>
        <taxon>Spermatophyta</taxon>
        <taxon>Magnoliopsida</taxon>
        <taxon>eudicotyledons</taxon>
        <taxon>Gunneridae</taxon>
        <taxon>Pentapetalae</taxon>
        <taxon>asterids</taxon>
        <taxon>lamiids</taxon>
        <taxon>Boraginales</taxon>
        <taxon>Boraginaceae</taxon>
        <taxon>Boraginoideae</taxon>
        <taxon>Lithospermeae</taxon>
        <taxon>Lithospermum</taxon>
    </lineage>
</organism>
<dbReference type="GO" id="GO:0006606">
    <property type="term" value="P:protein import into nucleus"/>
    <property type="evidence" value="ECO:0007669"/>
    <property type="project" value="TreeGrafter"/>
</dbReference>
<keyword evidence="3 9" id="KW-0813">Transport</keyword>
<evidence type="ECO:0000256" key="6">
    <source>
        <dbReference type="ARBA" id="ARBA00023010"/>
    </source>
</evidence>
<dbReference type="EMBL" id="BAABME010011468">
    <property type="protein sequence ID" value="GAA0183799.1"/>
    <property type="molecule type" value="Genomic_DNA"/>
</dbReference>
<keyword evidence="5 9" id="KW-0653">Protein transport</keyword>
<dbReference type="PANTHER" id="PTHR13373:SF21">
    <property type="entry name" value="NUCLEAR PORE COMPLEX PROTEIN NUP85"/>
    <property type="match status" value="1"/>
</dbReference>
<dbReference type="GO" id="GO:0031965">
    <property type="term" value="C:nuclear membrane"/>
    <property type="evidence" value="ECO:0007669"/>
    <property type="project" value="UniProtKB-UniRule"/>
</dbReference>
<dbReference type="GO" id="GO:0031080">
    <property type="term" value="C:nuclear pore outer ring"/>
    <property type="evidence" value="ECO:0007669"/>
    <property type="project" value="TreeGrafter"/>
</dbReference>
<dbReference type="GO" id="GO:0006406">
    <property type="term" value="P:mRNA export from nucleus"/>
    <property type="evidence" value="ECO:0007669"/>
    <property type="project" value="TreeGrafter"/>
</dbReference>
<comment type="subcellular location">
    <subcellularLocation>
        <location evidence="1 9">Nucleus</location>
        <location evidence="1 9">Nuclear pore complex</location>
    </subcellularLocation>
</comment>
<dbReference type="Pfam" id="PF07575">
    <property type="entry name" value="Nucleopor_Nup85"/>
    <property type="match status" value="1"/>
</dbReference>
<keyword evidence="11" id="KW-1185">Reference proteome</keyword>
<evidence type="ECO:0000256" key="5">
    <source>
        <dbReference type="ARBA" id="ARBA00022927"/>
    </source>
</evidence>
<dbReference type="Proteomes" id="UP001454036">
    <property type="component" value="Unassembled WGS sequence"/>
</dbReference>
<dbReference type="AlphaFoldDB" id="A0AAV3RTN4"/>
<dbReference type="GO" id="GO:0017056">
    <property type="term" value="F:structural constituent of nuclear pore"/>
    <property type="evidence" value="ECO:0007669"/>
    <property type="project" value="TreeGrafter"/>
</dbReference>
<protein>
    <recommendedName>
        <fullName evidence="9">Nuclear pore complex protein Nup85</fullName>
    </recommendedName>
</protein>
<dbReference type="InterPro" id="IPR011502">
    <property type="entry name" value="Nucleoporin_Nup85"/>
</dbReference>
<evidence type="ECO:0000256" key="1">
    <source>
        <dbReference type="ARBA" id="ARBA00004567"/>
    </source>
</evidence>
<dbReference type="GO" id="GO:0045893">
    <property type="term" value="P:positive regulation of DNA-templated transcription"/>
    <property type="evidence" value="ECO:0007669"/>
    <property type="project" value="TreeGrafter"/>
</dbReference>
<sequence length="193" mass="21725">MPSLTPDRPTPPPPKYPLHHGLTPPLPLLRLSLSWARGNTLRVTILHHPHNTPQQEDSQYGGKVVEVNFNNGGGGGEVDESRWRRVVYGSVTPFVVMQSKKNASMALSKMPFDSSPYSTDWWEHVLEYSKEINSLLSGSKSSPAPAIDDPKEVLKKVEEPLHVKAAWELMDIFYGDKLARAWTSERLVDWLMV</sequence>
<name>A0AAV3RTN4_LITER</name>
<keyword evidence="9" id="KW-0472">Membrane</keyword>
<keyword evidence="4 9" id="KW-0509">mRNA transport</keyword>
<reference evidence="10 11" key="1">
    <citation type="submission" date="2024-01" db="EMBL/GenBank/DDBJ databases">
        <title>The complete chloroplast genome sequence of Lithospermum erythrorhizon: insights into the phylogenetic relationship among Boraginaceae species and the maternal lineages of purple gromwells.</title>
        <authorList>
            <person name="Okada T."/>
            <person name="Watanabe K."/>
        </authorList>
    </citation>
    <scope>NUCLEOTIDE SEQUENCE [LARGE SCALE GENOMIC DNA]</scope>
</reference>
<keyword evidence="7 9" id="KW-0906">Nuclear pore complex</keyword>
<evidence type="ECO:0000256" key="2">
    <source>
        <dbReference type="ARBA" id="ARBA00005573"/>
    </source>
</evidence>
<evidence type="ECO:0000313" key="11">
    <source>
        <dbReference type="Proteomes" id="UP001454036"/>
    </source>
</evidence>
<comment type="similarity">
    <text evidence="2 9">Belongs to the nucleoporin Nup85 family.</text>
</comment>
<comment type="function">
    <text evidence="9">Functions as a component of the nuclear pore complex (NPC).</text>
</comment>
<keyword evidence="6 9" id="KW-0811">Translocation</keyword>
<evidence type="ECO:0000256" key="8">
    <source>
        <dbReference type="ARBA" id="ARBA00023242"/>
    </source>
</evidence>
<dbReference type="PANTHER" id="PTHR13373">
    <property type="entry name" value="FROUNT PROTEIN-RELATED"/>
    <property type="match status" value="1"/>
</dbReference>